<dbReference type="EMBL" id="KI631751">
    <property type="protein sequence ID" value="EYU26145.1"/>
    <property type="molecule type" value="Genomic_DNA"/>
</dbReference>
<dbReference type="InterPro" id="IPR004294">
    <property type="entry name" value="Carotenoid_Oase"/>
</dbReference>
<dbReference type="Proteomes" id="UP000030748">
    <property type="component" value="Unassembled WGS sequence"/>
</dbReference>
<evidence type="ECO:0000256" key="3">
    <source>
        <dbReference type="ARBA" id="ARBA00022964"/>
    </source>
</evidence>
<comment type="cofactor">
    <cofactor evidence="5">
        <name>Fe(2+)</name>
        <dbReference type="ChEBI" id="CHEBI:29033"/>
    </cofactor>
    <text evidence="5">Binds 1 Fe(2+) ion per subunit.</text>
</comment>
<keyword evidence="3" id="KW-0223">Dioxygenase</keyword>
<keyword evidence="4 5" id="KW-0408">Iron</keyword>
<gene>
    <name evidence="6" type="ORF">MIMGU_mgv1a024851mg</name>
</gene>
<dbReference type="GO" id="GO:0010436">
    <property type="term" value="F:carotenoid dioxygenase activity"/>
    <property type="evidence" value="ECO:0000318"/>
    <property type="project" value="GO_Central"/>
</dbReference>
<reference evidence="6 7" key="1">
    <citation type="journal article" date="2013" name="Proc. Natl. Acad. Sci. U.S.A.">
        <title>Fine-scale variation in meiotic recombination in Mimulus inferred from population shotgun sequencing.</title>
        <authorList>
            <person name="Hellsten U."/>
            <person name="Wright K.M."/>
            <person name="Jenkins J."/>
            <person name="Shu S."/>
            <person name="Yuan Y."/>
            <person name="Wessler S.R."/>
            <person name="Schmutz J."/>
            <person name="Willis J.H."/>
            <person name="Rokhsar D.S."/>
        </authorList>
    </citation>
    <scope>NUCLEOTIDE SEQUENCE [LARGE SCALE GENOMIC DNA]</scope>
    <source>
        <strain evidence="7">cv. DUN x IM62</strain>
    </source>
</reference>
<keyword evidence="7" id="KW-1185">Reference proteome</keyword>
<dbReference type="GO" id="GO:0016121">
    <property type="term" value="P:carotene catabolic process"/>
    <property type="evidence" value="ECO:0000318"/>
    <property type="project" value="GO_Central"/>
</dbReference>
<feature type="binding site" evidence="5">
    <location>
        <position position="316"/>
    </location>
    <ligand>
        <name>Fe cation</name>
        <dbReference type="ChEBI" id="CHEBI:24875"/>
        <note>catalytic</note>
    </ligand>
</feature>
<dbReference type="Pfam" id="PF03055">
    <property type="entry name" value="RPE65"/>
    <property type="match status" value="1"/>
</dbReference>
<dbReference type="STRING" id="4155.A0A022QI12"/>
<evidence type="ECO:0000256" key="5">
    <source>
        <dbReference type="PIRSR" id="PIRSR604294-1"/>
    </source>
</evidence>
<keyword evidence="2 5" id="KW-0479">Metal-binding</keyword>
<feature type="binding site" evidence="5">
    <location>
        <position position="267"/>
    </location>
    <ligand>
        <name>Fe cation</name>
        <dbReference type="ChEBI" id="CHEBI:24875"/>
        <note>catalytic</note>
    </ligand>
</feature>
<evidence type="ECO:0008006" key="8">
    <source>
        <dbReference type="Google" id="ProtNLM"/>
    </source>
</evidence>
<feature type="binding site" evidence="5">
    <location>
        <position position="381"/>
    </location>
    <ligand>
        <name>Fe cation</name>
        <dbReference type="ChEBI" id="CHEBI:24875"/>
        <note>catalytic</note>
    </ligand>
</feature>
<evidence type="ECO:0000313" key="7">
    <source>
        <dbReference type="Proteomes" id="UP000030748"/>
    </source>
</evidence>
<dbReference type="PANTHER" id="PTHR10543:SF46">
    <property type="entry name" value="CAROTENOID CLEAVAGE DIOXYGENASE 4, CHLOROPLASTIC-RELATED"/>
    <property type="match status" value="1"/>
</dbReference>
<evidence type="ECO:0000313" key="6">
    <source>
        <dbReference type="EMBL" id="EYU26145.1"/>
    </source>
</evidence>
<feature type="binding site" evidence="5">
    <location>
        <position position="561"/>
    </location>
    <ligand>
        <name>Fe cation</name>
        <dbReference type="ChEBI" id="CHEBI:24875"/>
        <note>catalytic</note>
    </ligand>
</feature>
<evidence type="ECO:0000256" key="2">
    <source>
        <dbReference type="ARBA" id="ARBA00022723"/>
    </source>
</evidence>
<protein>
    <recommendedName>
        <fullName evidence="8">Carotenoid cleavage dioxygenase 4</fullName>
    </recommendedName>
</protein>
<evidence type="ECO:0000256" key="1">
    <source>
        <dbReference type="ARBA" id="ARBA00006787"/>
    </source>
</evidence>
<dbReference type="eggNOG" id="KOG1285">
    <property type="taxonomic scope" value="Eukaryota"/>
</dbReference>
<proteinExistence type="inferred from homology"/>
<name>A0A022QI12_ERYGU</name>
<comment type="similarity">
    <text evidence="1">Belongs to the carotenoid oxygenase family.</text>
</comment>
<dbReference type="AlphaFoldDB" id="A0A022QI12"/>
<keyword evidence="3" id="KW-0560">Oxidoreductase</keyword>
<dbReference type="PANTHER" id="PTHR10543">
    <property type="entry name" value="BETA-CAROTENE DIOXYGENASE"/>
    <property type="match status" value="1"/>
</dbReference>
<sequence>MEALIYSSFTHLPPWSINFSSSSIRIHVKKKITANINSLPKHTTPLTRQKQSLLAIIFNAFDRFISTFLDPSPLRPSLDPEHVLSGHYAPVEELPPTACEVVGGGSPLPRCLDGAYIRNGPNPRLIPNGPYHLYDGDGMLHVLRISHGKPTTFCSRHVYTHKHAVEGEAGYPFVPSPFASCNGGVAASMARLMLILARIVAGKFDPLNQGFGTANTSVALFRGIGIFALCESDLPYKVKITEEGDIATVGRHYFHESNKPFLNMTAHPKIDEETGEAFAYRYNVSPPYLSFFRIDSDGRKQKDVPIYSIKKCTMIHDFGVTKNYAIFPDSQIVVNPLWILGGRSPVGIDSSKIQRIGFIPRYAMDDGDMWWIDSPGLNVLHCVNAWEEDGGATIVVVATNASKVEKIFESFHSSELRMEKITINVKAKTVERNLLSTTFLELGAVNPAYAAKKNRYVYAAIIGSKALIGMVKIDLSLANEDGRDCIVASHLYGPGCCGSEPSFVPREPNNPTAEEDDGYLITYLHDENSGESKFLVMDAKSDALDVIVAVKLPCRIPFGFHGLFVSETDLEKL</sequence>
<dbReference type="GO" id="GO:0046872">
    <property type="term" value="F:metal ion binding"/>
    <property type="evidence" value="ECO:0007669"/>
    <property type="project" value="UniProtKB-KW"/>
</dbReference>
<dbReference type="GO" id="GO:0009570">
    <property type="term" value="C:chloroplast stroma"/>
    <property type="evidence" value="ECO:0000318"/>
    <property type="project" value="GO_Central"/>
</dbReference>
<evidence type="ECO:0000256" key="4">
    <source>
        <dbReference type="ARBA" id="ARBA00023004"/>
    </source>
</evidence>
<organism evidence="6 7">
    <name type="scientific">Erythranthe guttata</name>
    <name type="common">Yellow monkey flower</name>
    <name type="synonym">Mimulus guttatus</name>
    <dbReference type="NCBI Taxonomy" id="4155"/>
    <lineage>
        <taxon>Eukaryota</taxon>
        <taxon>Viridiplantae</taxon>
        <taxon>Streptophyta</taxon>
        <taxon>Embryophyta</taxon>
        <taxon>Tracheophyta</taxon>
        <taxon>Spermatophyta</taxon>
        <taxon>Magnoliopsida</taxon>
        <taxon>eudicotyledons</taxon>
        <taxon>Gunneridae</taxon>
        <taxon>Pentapetalae</taxon>
        <taxon>asterids</taxon>
        <taxon>lamiids</taxon>
        <taxon>Lamiales</taxon>
        <taxon>Phrymaceae</taxon>
        <taxon>Erythranthe</taxon>
    </lineage>
</organism>
<accession>A0A022QI12</accession>